<keyword evidence="6 17" id="KW-0479">Metal-binding</keyword>
<feature type="binding site" evidence="17">
    <location>
        <position position="517"/>
    </location>
    <ligand>
        <name>Mg(2+)</name>
        <dbReference type="ChEBI" id="CHEBI:18420"/>
    </ligand>
</feature>
<comment type="catalytic activity">
    <reaction evidence="13 18">
        <text>ATP + H2O + phospholipidSide 1 = ADP + phosphate + phospholipidSide 2.</text>
        <dbReference type="EC" id="7.6.2.1"/>
    </reaction>
</comment>
<feature type="binding site" evidence="16">
    <location>
        <position position="812"/>
    </location>
    <ligand>
        <name>ATP</name>
        <dbReference type="ChEBI" id="CHEBI:30616"/>
    </ligand>
</feature>
<feature type="binding site" evidence="16">
    <location>
        <position position="811"/>
    </location>
    <ligand>
        <name>ATP</name>
        <dbReference type="ChEBI" id="CHEBI:30616"/>
    </ligand>
</feature>
<feature type="active site" description="4-aspartylphosphate intermediate" evidence="15">
    <location>
        <position position="515"/>
    </location>
</feature>
<gene>
    <name evidence="22" type="ORF">HDU87_003521</name>
</gene>
<evidence type="ECO:0000256" key="3">
    <source>
        <dbReference type="ARBA" id="ARBA00022448"/>
    </source>
</evidence>
<evidence type="ECO:0000256" key="15">
    <source>
        <dbReference type="PIRSR" id="PIRSR606539-1"/>
    </source>
</evidence>
<feature type="domain" description="P-type ATPase C-terminal" evidence="21">
    <location>
        <begin position="973"/>
        <end position="1224"/>
    </location>
</feature>
<dbReference type="InterPro" id="IPR036412">
    <property type="entry name" value="HAD-like_sf"/>
</dbReference>
<feature type="binding site" evidence="16">
    <location>
        <position position="697"/>
    </location>
    <ligand>
        <name>ATP</name>
        <dbReference type="ChEBI" id="CHEBI:30616"/>
    </ligand>
</feature>
<dbReference type="SUPFAM" id="SSF56784">
    <property type="entry name" value="HAD-like"/>
    <property type="match status" value="1"/>
</dbReference>
<feature type="compositionally biased region" description="Low complexity" evidence="19">
    <location>
        <begin position="1474"/>
        <end position="1498"/>
    </location>
</feature>
<evidence type="ECO:0000256" key="14">
    <source>
        <dbReference type="ARBA" id="ARBA00049128"/>
    </source>
</evidence>
<feature type="compositionally biased region" description="Polar residues" evidence="19">
    <location>
        <begin position="166"/>
        <end position="177"/>
    </location>
</feature>
<dbReference type="SUPFAM" id="SSF81653">
    <property type="entry name" value="Calcium ATPase, transduction domain A"/>
    <property type="match status" value="1"/>
</dbReference>
<dbReference type="Gene3D" id="3.40.1110.10">
    <property type="entry name" value="Calcium-transporting ATPase, cytoplasmic domain N"/>
    <property type="match status" value="1"/>
</dbReference>
<evidence type="ECO:0000256" key="2">
    <source>
        <dbReference type="ARBA" id="ARBA00008109"/>
    </source>
</evidence>
<feature type="binding site" evidence="16">
    <location>
        <position position="927"/>
    </location>
    <ligand>
        <name>ATP</name>
        <dbReference type="ChEBI" id="CHEBI:30616"/>
    </ligand>
</feature>
<comment type="caution">
    <text evidence="22">The sequence shown here is derived from an EMBL/GenBank/DDBJ whole genome shotgun (WGS) entry which is preliminary data.</text>
</comment>
<feature type="region of interest" description="Disordered" evidence="19">
    <location>
        <begin position="550"/>
        <end position="570"/>
    </location>
</feature>
<organism evidence="22 23">
    <name type="scientific">Geranomyces variabilis</name>
    <dbReference type="NCBI Taxonomy" id="109894"/>
    <lineage>
        <taxon>Eukaryota</taxon>
        <taxon>Fungi</taxon>
        <taxon>Fungi incertae sedis</taxon>
        <taxon>Chytridiomycota</taxon>
        <taxon>Chytridiomycota incertae sedis</taxon>
        <taxon>Chytridiomycetes</taxon>
        <taxon>Spizellomycetales</taxon>
        <taxon>Powellomycetaceae</taxon>
        <taxon>Geranomyces</taxon>
    </lineage>
</organism>
<keyword evidence="12 18" id="KW-0472">Membrane</keyword>
<feature type="binding site" evidence="17">
    <location>
        <position position="951"/>
    </location>
    <ligand>
        <name>Mg(2+)</name>
        <dbReference type="ChEBI" id="CHEBI:18420"/>
    </ligand>
</feature>
<dbReference type="Pfam" id="PF16212">
    <property type="entry name" value="PhoLip_ATPase_C"/>
    <property type="match status" value="1"/>
</dbReference>
<evidence type="ECO:0000259" key="21">
    <source>
        <dbReference type="Pfam" id="PF16212"/>
    </source>
</evidence>
<dbReference type="SFLD" id="SFLDF00027">
    <property type="entry name" value="p-type_atpase"/>
    <property type="match status" value="1"/>
</dbReference>
<feature type="transmembrane region" description="Helical" evidence="18">
    <location>
        <begin position="1155"/>
        <end position="1178"/>
    </location>
</feature>
<sequence>MAKGQKNQQKEKLSNKDSPQRVFVNVPVPAAVAFDERGRPTQHFPTNAVYTSKYTILTFLPKNLFEQFRRVANLYFLGLTVLQFFPKYSTINPFVSALPLVIIVGLTAAKDGFEDWRRHKSDAEMNATVTWCVRGDAWRNSNEPFFRSRPPMYAPWWTGRREKGTGKSTGKVSPSGPSLESFSAIQAAMGSEGTAVGPAGPGDASSSRPVTQQQWDAAILSAGSSTLAWAVTPWADVVTGDLVLLKENTPVPADVVILATSEPDALCYVETKNLDGETNLKIRQGVPATAAVLAPDHLDLIRAFKCVVECEKPNNSLYTFTGTLVLPPLPDAVPAAGKPQPPRQVPLSAQNVLLRGCYLRNTAWVIGLTVQTGASTKIRQNAGQTPMKRSRTEGAMNIQVLINLGVLFAVCIVTCIANPLWERRRGEEGPIWLDWTYQGIESFASAAMDAFWNSIIIYQNVVPLSLYITLEIVKTMQAYFIYEDSEMFYPPSHRCIPRSWGIADDLGQIEYVFSDKTGTLTRNIMEFKKFSVAGVIYGAGMVDDNESKALKGESVSSPKAKTDGAGMKVEDATTRPPFWDDLLETHLSARDTGQHASLTEFFLALAICHSVLVTPTNDPDDPPVYKASSPDEAALVNAARAAGFEFLSRESTAINVSTPDGTRLRYELLNVLEFNSTRKRMSVVVRTPENWIAVICKGADSVIWERLSQGQETLRDVTGTHLEYFADEGLRTLCIARAYITEEEYEEWAVDYQAASVALTDREDRMDQAAEVIEQDLVLLGATAIEDKLQNGVPECIATLMSAGLKVWVLTGDKMETAINIGFSCNLLTRDMRLILIRGDDASANSAESGPMAQISRALETFFPATFGGRNSSLTSETPDRPSPCALIIDGAALSTALATPYARDLLLRLATLCASVICCRVSPLQKAQIVLLVKNSQNSMTLAIGDGANDVSMIQAAHIGVGIAGEEGLQAAMASDYAIAQFRFLSRLLLIHGRWSYRRTSDMILCFFFKNIIWVMVLFWYQFWCGFSSTSLYDFTYTLLYNVVFTALPVITLGVFDQDLSEKYVVMVPPAYGSAVPWIFSYWRFAGYMLDAAVQSVFIIIIVILTFQDTASWPGSYSSAGRAPDLTMIGSTAAIIAVLNANAVLVVSTSSFTWIHWLAYGLSEAIVVLWTIVYSFFPGTTLLGVIIELASCPGFWLSFILATTLCQLPRLSAKYAWRMIRPTDTEIVQEIQKFGLDDLLDQREKEAAAYRRRFSEVPGPLPPTAPLSSDDKDGKMEMGGDGGTAESSANDEPAREPPAPITSMHATTVIESIPMLEPDMSKPGTAARRESGPPSPALSARIDSPCSTSTIPVRRGGHSRSASASSRPPVLPPLNLTARLSIRCIPTPSELATPSSVTSPSAAYSTASLSRRTATALQHSYNSVQNIRQNSVDLSTSHFSLMRTGETAKNRGFSFAQDKGAADVLASHHSSLDCSSISVPQTPTTPGAASSATTPSAYQRQGTATQELARVQREYGAILSSPASTLGDTSRAGSPASGATPRVAGPPPPRRTPSSPWTQASRAMDAEDDRSVPIPPKPKSADEAV</sequence>
<dbReference type="GO" id="GO:0045332">
    <property type="term" value="P:phospholipid translocation"/>
    <property type="evidence" value="ECO:0007669"/>
    <property type="project" value="TreeGrafter"/>
</dbReference>
<keyword evidence="9 17" id="KW-0460">Magnesium</keyword>
<evidence type="ECO:0000256" key="9">
    <source>
        <dbReference type="ARBA" id="ARBA00022842"/>
    </source>
</evidence>
<dbReference type="GO" id="GO:0000287">
    <property type="term" value="F:magnesium ion binding"/>
    <property type="evidence" value="ECO:0007669"/>
    <property type="project" value="UniProtKB-UniRule"/>
</dbReference>
<feature type="region of interest" description="Disordered" evidence="19">
    <location>
        <begin position="1521"/>
        <end position="1586"/>
    </location>
</feature>
<dbReference type="Pfam" id="PF13246">
    <property type="entry name" value="Cation_ATPase"/>
    <property type="match status" value="1"/>
</dbReference>
<dbReference type="InterPro" id="IPR023299">
    <property type="entry name" value="ATPase_P-typ_cyto_dom_N"/>
</dbReference>
<evidence type="ECO:0000256" key="19">
    <source>
        <dbReference type="SAM" id="MobiDB-lite"/>
    </source>
</evidence>
<keyword evidence="4" id="KW-0597">Phosphoprotein</keyword>
<dbReference type="PRINTS" id="PR00119">
    <property type="entry name" value="CATATPASE"/>
</dbReference>
<feature type="binding site" evidence="17">
    <location>
        <position position="947"/>
    </location>
    <ligand>
        <name>Mg(2+)</name>
        <dbReference type="ChEBI" id="CHEBI:18420"/>
    </ligand>
</feature>
<dbReference type="Proteomes" id="UP001212152">
    <property type="component" value="Unassembled WGS sequence"/>
</dbReference>
<dbReference type="InterPro" id="IPR001757">
    <property type="entry name" value="P_typ_ATPase"/>
</dbReference>
<feature type="transmembrane region" description="Helical" evidence="18">
    <location>
        <begin position="398"/>
        <end position="421"/>
    </location>
</feature>
<evidence type="ECO:0000256" key="10">
    <source>
        <dbReference type="ARBA" id="ARBA00022967"/>
    </source>
</evidence>
<name>A0AAD5TJL2_9FUNG</name>
<feature type="region of interest" description="Disordered" evidence="19">
    <location>
        <begin position="1317"/>
        <end position="1371"/>
    </location>
</feature>
<feature type="domain" description="P-type ATPase N-terminal" evidence="20">
    <location>
        <begin position="41"/>
        <end position="96"/>
    </location>
</feature>
<feature type="binding site" evidence="16">
    <location>
        <position position="516"/>
    </location>
    <ligand>
        <name>ATP</name>
        <dbReference type="ChEBI" id="CHEBI:30616"/>
    </ligand>
</feature>
<evidence type="ECO:0000313" key="22">
    <source>
        <dbReference type="EMBL" id="KAJ3178447.1"/>
    </source>
</evidence>
<evidence type="ECO:0000313" key="23">
    <source>
        <dbReference type="Proteomes" id="UP001212152"/>
    </source>
</evidence>
<protein>
    <recommendedName>
        <fullName evidence="18">Phospholipid-transporting ATPase</fullName>
        <ecNumber evidence="18">7.6.2.1</ecNumber>
    </recommendedName>
</protein>
<dbReference type="Gene3D" id="2.70.150.10">
    <property type="entry name" value="Calcium-transporting ATPase, cytoplasmic transduction domain A"/>
    <property type="match status" value="1"/>
</dbReference>
<feature type="compositionally biased region" description="Polar residues" evidence="19">
    <location>
        <begin position="1522"/>
        <end position="1533"/>
    </location>
</feature>
<evidence type="ECO:0000256" key="17">
    <source>
        <dbReference type="PIRSR" id="PIRSR606539-3"/>
    </source>
</evidence>
<proteinExistence type="inferred from homology"/>
<keyword evidence="8 16" id="KW-0067">ATP-binding</keyword>
<keyword evidence="10 18" id="KW-1278">Translocase</keyword>
<evidence type="ECO:0000256" key="12">
    <source>
        <dbReference type="ARBA" id="ARBA00023136"/>
    </source>
</evidence>
<keyword evidence="11 18" id="KW-1133">Transmembrane helix</keyword>
<feature type="transmembrane region" description="Helical" evidence="18">
    <location>
        <begin position="1005"/>
        <end position="1024"/>
    </location>
</feature>
<dbReference type="CDD" id="cd02073">
    <property type="entry name" value="P-type_ATPase_APLT_Dnf-like"/>
    <property type="match status" value="1"/>
</dbReference>
<dbReference type="InterPro" id="IPR044492">
    <property type="entry name" value="P_typ_ATPase_HD_dom"/>
</dbReference>
<evidence type="ECO:0000256" key="13">
    <source>
        <dbReference type="ARBA" id="ARBA00034036"/>
    </source>
</evidence>
<dbReference type="SUPFAM" id="SSF81665">
    <property type="entry name" value="Calcium ATPase, transmembrane domain M"/>
    <property type="match status" value="1"/>
</dbReference>
<comment type="subcellular location">
    <subcellularLocation>
        <location evidence="1">Endomembrane system</location>
        <topology evidence="1">Multi-pass membrane protein</topology>
    </subcellularLocation>
    <subcellularLocation>
        <location evidence="18">Membrane</location>
        <topology evidence="18">Multi-pass membrane protein</topology>
    </subcellularLocation>
</comment>
<evidence type="ECO:0000256" key="7">
    <source>
        <dbReference type="ARBA" id="ARBA00022741"/>
    </source>
</evidence>
<dbReference type="PROSITE" id="PS00154">
    <property type="entry name" value="ATPASE_E1_E2"/>
    <property type="match status" value="1"/>
</dbReference>
<feature type="binding site" evidence="16">
    <location>
        <position position="515"/>
    </location>
    <ligand>
        <name>ATP</name>
        <dbReference type="ChEBI" id="CHEBI:30616"/>
    </ligand>
</feature>
<dbReference type="SUPFAM" id="SSF81660">
    <property type="entry name" value="Metal cation-transporting ATPase, ATP-binding domain N"/>
    <property type="match status" value="1"/>
</dbReference>
<feature type="binding site" evidence="16">
    <location>
        <position position="517"/>
    </location>
    <ligand>
        <name>ATP</name>
        <dbReference type="ChEBI" id="CHEBI:30616"/>
    </ligand>
</feature>
<keyword evidence="5 18" id="KW-0812">Transmembrane</keyword>
<feature type="compositionally biased region" description="Basic and acidic residues" evidence="19">
    <location>
        <begin position="1270"/>
        <end position="1279"/>
    </location>
</feature>
<dbReference type="EMBL" id="JADGJQ010000026">
    <property type="protein sequence ID" value="KAJ3178447.1"/>
    <property type="molecule type" value="Genomic_DNA"/>
</dbReference>
<feature type="binding site" evidence="16">
    <location>
        <position position="921"/>
    </location>
    <ligand>
        <name>ATP</name>
        <dbReference type="ChEBI" id="CHEBI:30616"/>
    </ligand>
</feature>
<dbReference type="InterPro" id="IPR008250">
    <property type="entry name" value="ATPase_P-typ_transduc_dom_A_sf"/>
</dbReference>
<feature type="binding site" evidence="16">
    <location>
        <position position="674"/>
    </location>
    <ligand>
        <name>ATP</name>
        <dbReference type="ChEBI" id="CHEBI:30616"/>
    </ligand>
</feature>
<reference evidence="22" key="1">
    <citation type="submission" date="2020-05" db="EMBL/GenBank/DDBJ databases">
        <title>Phylogenomic resolution of chytrid fungi.</title>
        <authorList>
            <person name="Stajich J.E."/>
            <person name="Amses K."/>
            <person name="Simmons R."/>
            <person name="Seto K."/>
            <person name="Myers J."/>
            <person name="Bonds A."/>
            <person name="Quandt C.A."/>
            <person name="Barry K."/>
            <person name="Liu P."/>
            <person name="Grigoriev I."/>
            <person name="Longcore J.E."/>
            <person name="James T.Y."/>
        </authorList>
    </citation>
    <scope>NUCLEOTIDE SEQUENCE</scope>
    <source>
        <strain evidence="22">JEL0379</strain>
    </source>
</reference>
<dbReference type="InterPro" id="IPR023298">
    <property type="entry name" value="ATPase_P-typ_TM_dom_sf"/>
</dbReference>
<dbReference type="FunFam" id="3.40.50.1000:FF:000014">
    <property type="entry name" value="Phospholipid-transporting ATPase"/>
    <property type="match status" value="1"/>
</dbReference>
<dbReference type="GO" id="GO:0012505">
    <property type="term" value="C:endomembrane system"/>
    <property type="evidence" value="ECO:0007669"/>
    <property type="project" value="UniProtKB-SubCell"/>
</dbReference>
<feature type="region of interest" description="Disordered" evidence="19">
    <location>
        <begin position="158"/>
        <end position="177"/>
    </location>
</feature>
<accession>A0AAD5TJL2</accession>
<dbReference type="PANTHER" id="PTHR24092:SF180">
    <property type="entry name" value="PHOSPHOLIPID-TRANSPORTING ATPASE DNF1-RELATED"/>
    <property type="match status" value="1"/>
</dbReference>
<evidence type="ECO:0000256" key="16">
    <source>
        <dbReference type="PIRSR" id="PIRSR606539-2"/>
    </source>
</evidence>
<dbReference type="GO" id="GO:0140326">
    <property type="term" value="F:ATPase-coupled intramembrane lipid transporter activity"/>
    <property type="evidence" value="ECO:0007669"/>
    <property type="project" value="UniProtKB-EC"/>
</dbReference>
<evidence type="ECO:0000256" key="18">
    <source>
        <dbReference type="RuleBase" id="RU362033"/>
    </source>
</evidence>
<evidence type="ECO:0000256" key="4">
    <source>
        <dbReference type="ARBA" id="ARBA00022553"/>
    </source>
</evidence>
<dbReference type="NCBIfam" id="TIGR01494">
    <property type="entry name" value="ATPase_P-type"/>
    <property type="match status" value="1"/>
</dbReference>
<feature type="transmembrane region" description="Helical" evidence="18">
    <location>
        <begin position="1036"/>
        <end position="1057"/>
    </location>
</feature>
<dbReference type="InterPro" id="IPR023214">
    <property type="entry name" value="HAD_sf"/>
</dbReference>
<dbReference type="SFLD" id="SFLDG00002">
    <property type="entry name" value="C1.7:_P-type_atpase_like"/>
    <property type="match status" value="1"/>
</dbReference>
<dbReference type="InterPro" id="IPR032630">
    <property type="entry name" value="P_typ_ATPase_c"/>
</dbReference>
<evidence type="ECO:0000256" key="11">
    <source>
        <dbReference type="ARBA" id="ARBA00022989"/>
    </source>
</evidence>
<feature type="binding site" evidence="16">
    <location>
        <position position="731"/>
    </location>
    <ligand>
        <name>ATP</name>
        <dbReference type="ChEBI" id="CHEBI:30616"/>
    </ligand>
</feature>
<dbReference type="InterPro" id="IPR018303">
    <property type="entry name" value="ATPase_P-typ_P_site"/>
</dbReference>
<feature type="compositionally biased region" description="Low complexity" evidence="19">
    <location>
        <begin position="1360"/>
        <end position="1369"/>
    </location>
</feature>
<dbReference type="GO" id="GO:0005524">
    <property type="term" value="F:ATP binding"/>
    <property type="evidence" value="ECO:0007669"/>
    <property type="project" value="UniProtKB-UniRule"/>
</dbReference>
<keyword evidence="7 16" id="KW-0547">Nucleotide-binding</keyword>
<feature type="binding site" evidence="17">
    <location>
        <position position="515"/>
    </location>
    <ligand>
        <name>Mg(2+)</name>
        <dbReference type="ChEBI" id="CHEBI:18420"/>
    </ligand>
</feature>
<feature type="transmembrane region" description="Helical" evidence="18">
    <location>
        <begin position="1128"/>
        <end position="1148"/>
    </location>
</feature>
<feature type="binding site" evidence="16">
    <location>
        <position position="813"/>
    </location>
    <ligand>
        <name>ATP</name>
        <dbReference type="ChEBI" id="CHEBI:30616"/>
    </ligand>
</feature>
<feature type="binding site" evidence="16">
    <location>
        <position position="951"/>
    </location>
    <ligand>
        <name>ATP</name>
        <dbReference type="ChEBI" id="CHEBI:30616"/>
    </ligand>
</feature>
<dbReference type="FunFam" id="3.40.1110.10:FF:000087">
    <property type="entry name" value="Phospholipid-transporting ATPase"/>
    <property type="match status" value="1"/>
</dbReference>
<evidence type="ECO:0000259" key="20">
    <source>
        <dbReference type="Pfam" id="PF16209"/>
    </source>
</evidence>
<dbReference type="NCBIfam" id="TIGR01652">
    <property type="entry name" value="ATPase-Plipid"/>
    <property type="match status" value="1"/>
</dbReference>
<comment type="cofactor">
    <cofactor evidence="17">
        <name>Mg(2+)</name>
        <dbReference type="ChEBI" id="CHEBI:18420"/>
    </cofactor>
</comment>
<keyword evidence="23" id="KW-1185">Reference proteome</keyword>
<evidence type="ECO:0000256" key="6">
    <source>
        <dbReference type="ARBA" id="ARBA00022723"/>
    </source>
</evidence>
<feature type="transmembrane region" description="Helical" evidence="18">
    <location>
        <begin position="1184"/>
        <end position="1209"/>
    </location>
</feature>
<dbReference type="SFLD" id="SFLDS00003">
    <property type="entry name" value="Haloacid_Dehalogenase"/>
    <property type="match status" value="1"/>
</dbReference>
<dbReference type="EC" id="7.6.2.1" evidence="18"/>
<comment type="similarity">
    <text evidence="2 18">Belongs to the cation transport ATPase (P-type) (TC 3.A.3) family. Type IV subfamily.</text>
</comment>
<evidence type="ECO:0000256" key="1">
    <source>
        <dbReference type="ARBA" id="ARBA00004127"/>
    </source>
</evidence>
<keyword evidence="3" id="KW-0813">Transport</keyword>
<feature type="transmembrane region" description="Helical" evidence="18">
    <location>
        <begin position="1089"/>
        <end position="1108"/>
    </location>
</feature>
<feature type="binding site" evidence="16">
    <location>
        <position position="950"/>
    </location>
    <ligand>
        <name>ATP</name>
        <dbReference type="ChEBI" id="CHEBI:30616"/>
    </ligand>
</feature>
<comment type="catalytic activity">
    <reaction evidence="14">
        <text>a 1,2-diacyl-sn-glycero-3-phosphoethanolamine(out) + ATP + H2O = a 1,2-diacyl-sn-glycero-3-phosphoethanolamine(in) + ADP + phosphate + H(+)</text>
        <dbReference type="Rhea" id="RHEA:66132"/>
        <dbReference type="ChEBI" id="CHEBI:15377"/>
        <dbReference type="ChEBI" id="CHEBI:15378"/>
        <dbReference type="ChEBI" id="CHEBI:30616"/>
        <dbReference type="ChEBI" id="CHEBI:43474"/>
        <dbReference type="ChEBI" id="CHEBI:64612"/>
        <dbReference type="ChEBI" id="CHEBI:456216"/>
    </reaction>
    <physiologicalReaction direction="left-to-right" evidence="14">
        <dbReference type="Rhea" id="RHEA:66133"/>
    </physiologicalReaction>
</comment>
<dbReference type="Pfam" id="PF16209">
    <property type="entry name" value="PhoLip_ATPase_N"/>
    <property type="match status" value="1"/>
</dbReference>
<dbReference type="InterPro" id="IPR032631">
    <property type="entry name" value="P-type_ATPase_N"/>
</dbReference>
<dbReference type="GO" id="GO:0016887">
    <property type="term" value="F:ATP hydrolysis activity"/>
    <property type="evidence" value="ECO:0007669"/>
    <property type="project" value="InterPro"/>
</dbReference>
<feature type="region of interest" description="Disordered" evidence="19">
    <location>
        <begin position="1253"/>
        <end position="1305"/>
    </location>
</feature>
<dbReference type="InterPro" id="IPR006539">
    <property type="entry name" value="P-type_ATPase_IV"/>
</dbReference>
<feature type="binding site" evidence="16">
    <location>
        <position position="632"/>
    </location>
    <ligand>
        <name>ATP</name>
        <dbReference type="ChEBI" id="CHEBI:30616"/>
    </ligand>
</feature>
<evidence type="ECO:0000256" key="8">
    <source>
        <dbReference type="ARBA" id="ARBA00022840"/>
    </source>
</evidence>
<dbReference type="GO" id="GO:0005886">
    <property type="term" value="C:plasma membrane"/>
    <property type="evidence" value="ECO:0007669"/>
    <property type="project" value="TreeGrafter"/>
</dbReference>
<dbReference type="PANTHER" id="PTHR24092">
    <property type="entry name" value="PROBABLE PHOSPHOLIPID-TRANSPORTING ATPASE"/>
    <property type="match status" value="1"/>
</dbReference>
<feature type="region of interest" description="Disordered" evidence="19">
    <location>
        <begin position="1474"/>
        <end position="1506"/>
    </location>
</feature>
<dbReference type="Gene3D" id="3.40.50.1000">
    <property type="entry name" value="HAD superfamily/HAD-like"/>
    <property type="match status" value="1"/>
</dbReference>
<evidence type="ECO:0000256" key="5">
    <source>
        <dbReference type="ARBA" id="ARBA00022692"/>
    </source>
</evidence>